<dbReference type="Pfam" id="PF10109">
    <property type="entry name" value="Phage_TAC_7"/>
    <property type="match status" value="1"/>
</dbReference>
<dbReference type="InterPro" id="IPR019289">
    <property type="entry name" value="Phage_tail_E/E"/>
</dbReference>
<protein>
    <submittedName>
        <fullName evidence="1">Phage tail assembly protein</fullName>
    </submittedName>
</protein>
<name>A0A921AWL9_9BACT</name>
<accession>A0A921AWL9</accession>
<dbReference type="AlphaFoldDB" id="A0A921AWL9"/>
<proteinExistence type="predicted"/>
<reference evidence="1" key="1">
    <citation type="journal article" date="2021" name="PeerJ">
        <title>Extensive microbial diversity within the chicken gut microbiome revealed by metagenomics and culture.</title>
        <authorList>
            <person name="Gilroy R."/>
            <person name="Ravi A."/>
            <person name="Getino M."/>
            <person name="Pursley I."/>
            <person name="Horton D.L."/>
            <person name="Alikhan N.F."/>
            <person name="Baker D."/>
            <person name="Gharbi K."/>
            <person name="Hall N."/>
            <person name="Watson M."/>
            <person name="Adriaenssens E.M."/>
            <person name="Foster-Nyarko E."/>
            <person name="Jarju S."/>
            <person name="Secka A."/>
            <person name="Antonio M."/>
            <person name="Oren A."/>
            <person name="Chaudhuri R.R."/>
            <person name="La Ragione R."/>
            <person name="Hildebrand F."/>
            <person name="Pallen M.J."/>
        </authorList>
    </citation>
    <scope>NUCLEOTIDE SEQUENCE</scope>
    <source>
        <strain evidence="1">ChiGjej2B2-19336</strain>
    </source>
</reference>
<dbReference type="Proteomes" id="UP000698963">
    <property type="component" value="Unassembled WGS sequence"/>
</dbReference>
<dbReference type="RefSeq" id="WP_304122548.1">
    <property type="nucleotide sequence ID" value="NZ_DYZA01000154.1"/>
</dbReference>
<comment type="caution">
    <text evidence="1">The sequence shown here is derived from an EMBL/GenBank/DDBJ whole genome shotgun (WGS) entry which is preliminary data.</text>
</comment>
<dbReference type="EMBL" id="DYZA01000154">
    <property type="protein sequence ID" value="HJD97493.1"/>
    <property type="molecule type" value="Genomic_DNA"/>
</dbReference>
<sequence>MNDVTPVTVTLNYPVQFGDELVTELKFTRRVRFSDMVDASAGALSMGDMARIIGRLTGQDRQVIMRLEGDDIARVMEAATPFLGSGRTTGE</sequence>
<reference evidence="1" key="2">
    <citation type="submission" date="2021-09" db="EMBL/GenBank/DDBJ databases">
        <authorList>
            <person name="Gilroy R."/>
        </authorList>
    </citation>
    <scope>NUCLEOTIDE SEQUENCE</scope>
    <source>
        <strain evidence="1">ChiGjej2B2-19336</strain>
    </source>
</reference>
<evidence type="ECO:0000313" key="1">
    <source>
        <dbReference type="EMBL" id="HJD97493.1"/>
    </source>
</evidence>
<organism evidence="1 2">
    <name type="scientific">Mailhella massiliensis</name>
    <dbReference type="NCBI Taxonomy" id="1903261"/>
    <lineage>
        <taxon>Bacteria</taxon>
        <taxon>Pseudomonadati</taxon>
        <taxon>Thermodesulfobacteriota</taxon>
        <taxon>Desulfovibrionia</taxon>
        <taxon>Desulfovibrionales</taxon>
        <taxon>Desulfovibrionaceae</taxon>
        <taxon>Mailhella</taxon>
    </lineage>
</organism>
<gene>
    <name evidence="1" type="ORF">K8W16_07595</name>
</gene>
<evidence type="ECO:0000313" key="2">
    <source>
        <dbReference type="Proteomes" id="UP000698963"/>
    </source>
</evidence>